<feature type="region of interest" description="Disordered" evidence="3">
    <location>
        <begin position="1"/>
        <end position="378"/>
    </location>
</feature>
<reference evidence="5" key="1">
    <citation type="journal article" date="2020" name="Stud. Mycol.">
        <title>101 Dothideomycetes genomes: a test case for predicting lifestyles and emergence of pathogens.</title>
        <authorList>
            <person name="Haridas S."/>
            <person name="Albert R."/>
            <person name="Binder M."/>
            <person name="Bloem J."/>
            <person name="Labutti K."/>
            <person name="Salamov A."/>
            <person name="Andreopoulos B."/>
            <person name="Baker S."/>
            <person name="Barry K."/>
            <person name="Bills G."/>
            <person name="Bluhm B."/>
            <person name="Cannon C."/>
            <person name="Castanera R."/>
            <person name="Culley D."/>
            <person name="Daum C."/>
            <person name="Ezra D."/>
            <person name="Gonzalez J."/>
            <person name="Henrissat B."/>
            <person name="Kuo A."/>
            <person name="Liang C."/>
            <person name="Lipzen A."/>
            <person name="Lutzoni F."/>
            <person name="Magnuson J."/>
            <person name="Mondo S."/>
            <person name="Nolan M."/>
            <person name="Ohm R."/>
            <person name="Pangilinan J."/>
            <person name="Park H.-J."/>
            <person name="Ramirez L."/>
            <person name="Alfaro M."/>
            <person name="Sun H."/>
            <person name="Tritt A."/>
            <person name="Yoshinaga Y."/>
            <person name="Zwiers L.-H."/>
            <person name="Turgeon B."/>
            <person name="Goodwin S."/>
            <person name="Spatafora J."/>
            <person name="Crous P."/>
            <person name="Grigoriev I."/>
        </authorList>
    </citation>
    <scope>NUCLEOTIDE SEQUENCE</scope>
    <source>
        <strain evidence="5">CBS 109.77</strain>
    </source>
</reference>
<dbReference type="Gene3D" id="2.30.29.30">
    <property type="entry name" value="Pleckstrin-homology domain (PH domain)/Phosphotyrosine-binding domain (PTB)"/>
    <property type="match status" value="1"/>
</dbReference>
<feature type="compositionally biased region" description="Low complexity" evidence="3">
    <location>
        <begin position="344"/>
        <end position="376"/>
    </location>
</feature>
<feature type="compositionally biased region" description="Basic and acidic residues" evidence="3">
    <location>
        <begin position="137"/>
        <end position="151"/>
    </location>
</feature>
<keyword evidence="2" id="KW-0539">Nucleus</keyword>
<dbReference type="PROSITE" id="PS50196">
    <property type="entry name" value="RANBD1"/>
    <property type="match status" value="1"/>
</dbReference>
<feature type="compositionally biased region" description="Low complexity" evidence="3">
    <location>
        <begin position="308"/>
        <end position="322"/>
    </location>
</feature>
<accession>A0A6A6XLA6</accession>
<feature type="compositionally biased region" description="Basic and acidic residues" evidence="3">
    <location>
        <begin position="210"/>
        <end position="227"/>
    </location>
</feature>
<feature type="compositionally biased region" description="Polar residues" evidence="3">
    <location>
        <begin position="410"/>
        <end position="431"/>
    </location>
</feature>
<evidence type="ECO:0000313" key="6">
    <source>
        <dbReference type="Proteomes" id="UP000799757"/>
    </source>
</evidence>
<dbReference type="PANTHER" id="PTHR23138:SF142">
    <property type="entry name" value="RAN-BINDING PROTEIN 3B-RELATED"/>
    <property type="match status" value="1"/>
</dbReference>
<sequence length="591" mass="62278">MARSPERSTSPQPPMEAPDSAVKPHETTAKSELPASPTRSDKSSDSEGRPVREKLQETRIDAQSSSDPVAGSDLPMNDAPNGNGAVTAQSGDQSPSGSESERGRLRRKRSREDFEDDQEEAEKHPDKKERHARKKSRDVTSPHPSDVDALKKSAKTSVPPIHENDGDEAMLTVDEPRKVQNSTSKNPVASEIGASGKESGAVTSPKNKRTRDQADKADLDLTAKNSKDTSAAITLEEERTSKRPRDKDDPQPPSGAVEGTVKIPPSSGFANTSVASPFAALSPPPPTSKVTGKPSDEIPQTSNDKFKSSGFSTFSSSSASPFGGLGNTTSKSPFAAATGGSKITSFASSTSTSTFTGSGFGALGSSSGQSAFGGASIAPVGGKSVFGGTLGSSTFGALGGAKLGLPSFATPGQTAITGLSQKPPQSFGTQQKDAESDDETGSGGEEESTTDGNEEQESRSGWKPQDVETGEEGETTKWVGRAKLYTMRGEGTDKRWQERGVGAFKFNVTEDEPKKARFVLRADGTHRLILNAAVPKTMKFGDPQGGKPGDGKLCFNSPTADGKVEMYLLKLRAERAVDLYNEVRDIQDTML</sequence>
<evidence type="ECO:0000256" key="3">
    <source>
        <dbReference type="SAM" id="MobiDB-lite"/>
    </source>
</evidence>
<dbReference type="SUPFAM" id="SSF50729">
    <property type="entry name" value="PH domain-like"/>
    <property type="match status" value="1"/>
</dbReference>
<dbReference type="OrthoDB" id="185618at2759"/>
<protein>
    <recommendedName>
        <fullName evidence="4">RanBD1 domain-containing protein</fullName>
    </recommendedName>
</protein>
<evidence type="ECO:0000256" key="2">
    <source>
        <dbReference type="ARBA" id="ARBA00023242"/>
    </source>
</evidence>
<feature type="compositionally biased region" description="Polar residues" evidence="3">
    <location>
        <begin position="84"/>
        <end position="93"/>
    </location>
</feature>
<comment type="subcellular location">
    <subcellularLocation>
        <location evidence="1">Nucleus</location>
    </subcellularLocation>
</comment>
<feature type="domain" description="RanBD1" evidence="4">
    <location>
        <begin position="466"/>
        <end position="582"/>
    </location>
</feature>
<dbReference type="InterPro" id="IPR045255">
    <property type="entry name" value="RanBP1-like"/>
</dbReference>
<feature type="compositionally biased region" description="Basic and acidic residues" evidence="3">
    <location>
        <begin position="39"/>
        <end position="60"/>
    </location>
</feature>
<organism evidence="5 6">
    <name type="scientific">Melanomma pulvis-pyrius CBS 109.77</name>
    <dbReference type="NCBI Taxonomy" id="1314802"/>
    <lineage>
        <taxon>Eukaryota</taxon>
        <taxon>Fungi</taxon>
        <taxon>Dikarya</taxon>
        <taxon>Ascomycota</taxon>
        <taxon>Pezizomycotina</taxon>
        <taxon>Dothideomycetes</taxon>
        <taxon>Pleosporomycetidae</taxon>
        <taxon>Pleosporales</taxon>
        <taxon>Melanommataceae</taxon>
        <taxon>Melanomma</taxon>
    </lineage>
</organism>
<evidence type="ECO:0000259" key="4">
    <source>
        <dbReference type="PROSITE" id="PS50196"/>
    </source>
</evidence>
<dbReference type="Pfam" id="PF00638">
    <property type="entry name" value="Ran_BP1"/>
    <property type="match status" value="1"/>
</dbReference>
<feature type="compositionally biased region" description="Acidic residues" evidence="3">
    <location>
        <begin position="435"/>
        <end position="455"/>
    </location>
</feature>
<dbReference type="InterPro" id="IPR000156">
    <property type="entry name" value="Ran_bind_dom"/>
</dbReference>
<dbReference type="EMBL" id="MU001825">
    <property type="protein sequence ID" value="KAF2796685.1"/>
    <property type="molecule type" value="Genomic_DNA"/>
</dbReference>
<feature type="region of interest" description="Disordered" evidence="3">
    <location>
        <begin position="401"/>
        <end position="476"/>
    </location>
</feature>
<dbReference type="Proteomes" id="UP000799757">
    <property type="component" value="Unassembled WGS sequence"/>
</dbReference>
<dbReference type="SMART" id="SM00160">
    <property type="entry name" value="RanBD"/>
    <property type="match status" value="1"/>
</dbReference>
<evidence type="ECO:0000313" key="5">
    <source>
        <dbReference type="EMBL" id="KAF2796685.1"/>
    </source>
</evidence>
<dbReference type="PANTHER" id="PTHR23138">
    <property type="entry name" value="RAN BINDING PROTEIN"/>
    <property type="match status" value="1"/>
</dbReference>
<evidence type="ECO:0000256" key="1">
    <source>
        <dbReference type="ARBA" id="ARBA00004123"/>
    </source>
</evidence>
<proteinExistence type="predicted"/>
<dbReference type="GO" id="GO:0005634">
    <property type="term" value="C:nucleus"/>
    <property type="evidence" value="ECO:0007669"/>
    <property type="project" value="UniProtKB-SubCell"/>
</dbReference>
<feature type="compositionally biased region" description="Basic and acidic residues" evidence="3">
    <location>
        <begin position="236"/>
        <end position="250"/>
    </location>
</feature>
<keyword evidence="6" id="KW-1185">Reference proteome</keyword>
<gene>
    <name evidence="5" type="ORF">K505DRAFT_347796</name>
</gene>
<dbReference type="AlphaFoldDB" id="A0A6A6XLA6"/>
<name>A0A6A6XLA6_9PLEO</name>
<dbReference type="InterPro" id="IPR011993">
    <property type="entry name" value="PH-like_dom_sf"/>
</dbReference>